<evidence type="ECO:0000313" key="3">
    <source>
        <dbReference type="RefSeq" id="XP_052126011.1"/>
    </source>
</evidence>
<protein>
    <submittedName>
        <fullName evidence="3">Uncharacterized protein LOC127749936 isoform X1</fullName>
    </submittedName>
</protein>
<evidence type="ECO:0000256" key="1">
    <source>
        <dbReference type="SAM" id="MobiDB-lite"/>
    </source>
</evidence>
<feature type="compositionally biased region" description="Polar residues" evidence="1">
    <location>
        <begin position="253"/>
        <end position="268"/>
    </location>
</feature>
<evidence type="ECO:0000313" key="2">
    <source>
        <dbReference type="Proteomes" id="UP000504606"/>
    </source>
</evidence>
<dbReference type="KEGG" id="foc:127749936"/>
<dbReference type="RefSeq" id="XP_052126011.1">
    <property type="nucleotide sequence ID" value="XM_052270051.1"/>
</dbReference>
<sequence length="268" mass="29531">MSRGRLNFTKLDTSEFVHSDWDVARVAVLRFLKTCDLAKQTYSAFCKFPNYESGSDNAMERGMRGKKKKSLTDTDTESPQSKIKKSLALPPVIVKPAGKAKTAASTNSVNKTPTQAVFTTTLKKTTTPPSSTTTLMKLTTQAVATLKKTISSASTTTLKTLKPAASTTNVNVIKTIVVQSRGDKRNKKVLEMVDKSKDTPQKSETIRLEQLEKKRLQILKDRDKKSALQEEKRKALLESIRTGHQIIGEGSKTKPNITSSSIKKGTHC</sequence>
<dbReference type="AlphaFoldDB" id="A0A9C6U248"/>
<dbReference type="Proteomes" id="UP000504606">
    <property type="component" value="Unplaced"/>
</dbReference>
<gene>
    <name evidence="3" type="primary">LOC127749936</name>
</gene>
<keyword evidence="2" id="KW-1185">Reference proteome</keyword>
<accession>A0A9C6U248</accession>
<feature type="region of interest" description="Disordered" evidence="1">
    <location>
        <begin position="56"/>
        <end position="82"/>
    </location>
</feature>
<organism evidence="2 3">
    <name type="scientific">Frankliniella occidentalis</name>
    <name type="common">Western flower thrips</name>
    <name type="synonym">Euthrips occidentalis</name>
    <dbReference type="NCBI Taxonomy" id="133901"/>
    <lineage>
        <taxon>Eukaryota</taxon>
        <taxon>Metazoa</taxon>
        <taxon>Ecdysozoa</taxon>
        <taxon>Arthropoda</taxon>
        <taxon>Hexapoda</taxon>
        <taxon>Insecta</taxon>
        <taxon>Pterygota</taxon>
        <taxon>Neoptera</taxon>
        <taxon>Paraneoptera</taxon>
        <taxon>Thysanoptera</taxon>
        <taxon>Terebrantia</taxon>
        <taxon>Thripoidea</taxon>
        <taxon>Thripidae</taxon>
        <taxon>Frankliniella</taxon>
    </lineage>
</organism>
<feature type="region of interest" description="Disordered" evidence="1">
    <location>
        <begin position="247"/>
        <end position="268"/>
    </location>
</feature>
<proteinExistence type="predicted"/>
<name>A0A9C6U248_FRAOC</name>
<dbReference type="GeneID" id="127749936"/>
<reference evidence="3" key="1">
    <citation type="submission" date="2025-08" db="UniProtKB">
        <authorList>
            <consortium name="RefSeq"/>
        </authorList>
    </citation>
    <scope>IDENTIFICATION</scope>
    <source>
        <tissue evidence="3">Whole organism</tissue>
    </source>
</reference>